<accession>A0ABS8G662</accession>
<proteinExistence type="predicted"/>
<dbReference type="EMBL" id="JAJEWP010000001">
    <property type="protein sequence ID" value="MCC2615979.1"/>
    <property type="molecule type" value="Genomic_DNA"/>
</dbReference>
<reference evidence="1 2" key="1">
    <citation type="submission" date="2021-10" db="EMBL/GenBank/DDBJ databases">
        <title>Draft genome of Aestuariibacter halophilus JC2043.</title>
        <authorList>
            <person name="Emsley S.A."/>
            <person name="Pfannmuller K.M."/>
            <person name="Ushijima B."/>
            <person name="Saw J.H."/>
            <person name="Videau P."/>
        </authorList>
    </citation>
    <scope>NUCLEOTIDE SEQUENCE [LARGE SCALE GENOMIC DNA]</scope>
    <source>
        <strain evidence="1 2">JC2043</strain>
    </source>
</reference>
<evidence type="ECO:0000313" key="2">
    <source>
        <dbReference type="Proteomes" id="UP001520878"/>
    </source>
</evidence>
<protein>
    <submittedName>
        <fullName evidence="1">Uncharacterized protein</fullName>
    </submittedName>
</protein>
<dbReference type="Proteomes" id="UP001520878">
    <property type="component" value="Unassembled WGS sequence"/>
</dbReference>
<organism evidence="1 2">
    <name type="scientific">Fluctibacter halophilus</name>
    <dbReference type="NCBI Taxonomy" id="226011"/>
    <lineage>
        <taxon>Bacteria</taxon>
        <taxon>Pseudomonadati</taxon>
        <taxon>Pseudomonadota</taxon>
        <taxon>Gammaproteobacteria</taxon>
        <taxon>Alteromonadales</taxon>
        <taxon>Alteromonadaceae</taxon>
        <taxon>Fluctibacter</taxon>
    </lineage>
</organism>
<dbReference type="RefSeq" id="WP_229158478.1">
    <property type="nucleotide sequence ID" value="NZ_JAJEWP010000001.1"/>
</dbReference>
<gene>
    <name evidence="1" type="ORF">LJ739_06970</name>
</gene>
<comment type="caution">
    <text evidence="1">The sequence shown here is derived from an EMBL/GenBank/DDBJ whole genome shotgun (WGS) entry which is preliminary data.</text>
</comment>
<sequence length="239" mass="26656">MKLEGKCCKPANETEYELMKAVAVAAGYNKWPYGQGFSNNWPCCVTSSGLFCNGCEPIEITLHDWVFKSTHKDTGELVVPEWADHVFLCLGSFGCGDSNKMAPVKSIGYVPEPLKVNKLVTIITRQPETEQSWHERGEFPPPQTYCQVRLTGIWMNCFAVGPDDLGGFVYRIDGGYDVMNRQECFRPIPEKSPRDKGIEELSKIFYEAGGEPNDKSFGAIYDAMKSGKLDPPTAHNVPE</sequence>
<evidence type="ECO:0000313" key="1">
    <source>
        <dbReference type="EMBL" id="MCC2615979.1"/>
    </source>
</evidence>
<name>A0ABS8G662_9ALTE</name>
<keyword evidence="2" id="KW-1185">Reference proteome</keyword>